<dbReference type="PANTHER" id="PTHR36884:SF1">
    <property type="entry name" value="FIP1[V]-LIKE PROTEIN"/>
    <property type="match status" value="1"/>
</dbReference>
<evidence type="ECO:0000313" key="2">
    <source>
        <dbReference type="Proteomes" id="UP000325577"/>
    </source>
</evidence>
<dbReference type="GO" id="GO:0006397">
    <property type="term" value="P:mRNA processing"/>
    <property type="evidence" value="ECO:0007669"/>
    <property type="project" value="InterPro"/>
</dbReference>
<organism evidence="1 2">
    <name type="scientific">Nyssa sinensis</name>
    <dbReference type="NCBI Taxonomy" id="561372"/>
    <lineage>
        <taxon>Eukaryota</taxon>
        <taxon>Viridiplantae</taxon>
        <taxon>Streptophyta</taxon>
        <taxon>Embryophyta</taxon>
        <taxon>Tracheophyta</taxon>
        <taxon>Spermatophyta</taxon>
        <taxon>Magnoliopsida</taxon>
        <taxon>eudicotyledons</taxon>
        <taxon>Gunneridae</taxon>
        <taxon>Pentapetalae</taxon>
        <taxon>asterids</taxon>
        <taxon>Cornales</taxon>
        <taxon>Nyssaceae</taxon>
        <taxon>Nyssa</taxon>
    </lineage>
</organism>
<dbReference type="InterPro" id="IPR044976">
    <property type="entry name" value="FIPS5/FIPS3-like"/>
</dbReference>
<dbReference type="Proteomes" id="UP000325577">
    <property type="component" value="Linkage Group LG5"/>
</dbReference>
<sequence length="434" mass="46949">MEDEDDEFGELYVDVLQRISSSPITPQPLVSSSATRLPNLNPLANHEQSLYGPFNPADNVHQTLVYDLRNGLEGHIHTENNVTHINWNNKGCFVQEQVDGEQEQEMESNGLDKKSIEVLKNSNGWSITEPLVEVEGDGVAEYLEFDVELELKEQEVESRSLNFQQWDPELDVIRVLKNGDKGSLAETAANMETDVCIGDLNLDSKIPRYLNGTCINSFLEKRENAVDTRAPDLESVRGTGTDYDKDSESEDSLKIILNDDDSLVPVRVNENGLGIDENIKAGEYLIIVAENDLGDQGVEEKVLGEDLAEMGDGETMETGHGVRGCGELGNAVSAGIGYQDHSPRAAFKSVKSVALATPGRAPIGPGGDSCQIHPTINYVRPLAAAISGGAPIGPGVVPGSPLVNIDPVAGYGRVDRRPSGIKSARAVLKLPSHM</sequence>
<dbReference type="AlphaFoldDB" id="A0A5J4ZSG6"/>
<dbReference type="EMBL" id="CM018048">
    <property type="protein sequence ID" value="KAA8521675.1"/>
    <property type="molecule type" value="Genomic_DNA"/>
</dbReference>
<reference evidence="1 2" key="1">
    <citation type="submission" date="2019-09" db="EMBL/GenBank/DDBJ databases">
        <title>A chromosome-level genome assembly of the Chinese tupelo Nyssa sinensis.</title>
        <authorList>
            <person name="Yang X."/>
            <person name="Kang M."/>
            <person name="Yang Y."/>
            <person name="Xiong H."/>
            <person name="Wang M."/>
            <person name="Zhang Z."/>
            <person name="Wang Z."/>
            <person name="Wu H."/>
            <person name="Ma T."/>
            <person name="Liu J."/>
            <person name="Xi Z."/>
        </authorList>
    </citation>
    <scope>NUCLEOTIDE SEQUENCE [LARGE SCALE GENOMIC DNA]</scope>
    <source>
        <strain evidence="1">J267</strain>
        <tissue evidence="1">Leaf</tissue>
    </source>
</reference>
<accession>A0A5J4ZSG6</accession>
<dbReference type="GO" id="GO:0003723">
    <property type="term" value="F:RNA binding"/>
    <property type="evidence" value="ECO:0007669"/>
    <property type="project" value="TreeGrafter"/>
</dbReference>
<gene>
    <name evidence="1" type="ORF">F0562_012335</name>
</gene>
<protein>
    <submittedName>
        <fullName evidence="1">Uncharacterized protein</fullName>
    </submittedName>
</protein>
<evidence type="ECO:0000313" key="1">
    <source>
        <dbReference type="EMBL" id="KAA8521675.1"/>
    </source>
</evidence>
<proteinExistence type="predicted"/>
<dbReference type="PANTHER" id="PTHR36884">
    <property type="entry name" value="FIP1[III]-LIKE PROTEIN"/>
    <property type="match status" value="1"/>
</dbReference>
<name>A0A5J4ZSG6_9ASTE</name>
<keyword evidence="2" id="KW-1185">Reference proteome</keyword>
<dbReference type="GO" id="GO:0016607">
    <property type="term" value="C:nuclear speck"/>
    <property type="evidence" value="ECO:0007669"/>
    <property type="project" value="TreeGrafter"/>
</dbReference>